<dbReference type="PANTHER" id="PTHR15350:SF2">
    <property type="entry name" value="EUKARYOTIC TRANSLATION INITIATION FACTOR 3 SUBUNIT M"/>
    <property type="match status" value="1"/>
</dbReference>
<dbReference type="EMBL" id="HBIV01016978">
    <property type="protein sequence ID" value="CAE0660766.1"/>
    <property type="molecule type" value="Transcribed_RNA"/>
</dbReference>
<comment type="similarity">
    <text evidence="1">Belongs to the CSN7/EIF3M family. CSN7 subfamily.</text>
</comment>
<dbReference type="PROSITE" id="PS50250">
    <property type="entry name" value="PCI"/>
    <property type="match status" value="1"/>
</dbReference>
<sequence>MAYVNLVEEDQLAEFATLLGELGGENKVGEFKKLEGPGDLIEKGFIPTLPKILETKKKSALDAAVVMCFAALTKLKSAEKDKYVLMVKDALVAREKDIDSMHLLAMLTSLFNLLDASSKARFSMFMVLADRAIDADVAPWLLDKKILSDVEDLKTQWNLSVHDYSTLLLALLNLCQAADKKREFGELLLKYLENLDEDKDSDAKTALTNAKEWTIQAVLSFIKAPFDAARRMHQIAGLKAVTQLQNTEDGPLVKLLNFYVEEDFKGYLAFAESKDNLAYMAKKNITHDINIRHFRVFAACKLPLGEYTYQVIEKALEVGEGEDIESVIIDLVQSKRVDVKIDQAQGLIHIRHTEQRDFKDSQWKELGTQLTKWKEGVKSVLEQLHKARQM</sequence>
<dbReference type="InterPro" id="IPR000717">
    <property type="entry name" value="PCI_dom"/>
</dbReference>
<dbReference type="Pfam" id="PF01399">
    <property type="entry name" value="PCI"/>
    <property type="match status" value="1"/>
</dbReference>
<evidence type="ECO:0000313" key="3">
    <source>
        <dbReference type="EMBL" id="CAE0660766.1"/>
    </source>
</evidence>
<dbReference type="GO" id="GO:0002183">
    <property type="term" value="P:cytoplasmic translational initiation"/>
    <property type="evidence" value="ECO:0007669"/>
    <property type="project" value="TreeGrafter"/>
</dbReference>
<dbReference type="GO" id="GO:0005852">
    <property type="term" value="C:eukaryotic translation initiation factor 3 complex"/>
    <property type="evidence" value="ECO:0007669"/>
    <property type="project" value="TreeGrafter"/>
</dbReference>
<dbReference type="Pfam" id="PF18005">
    <property type="entry name" value="eIF3m_C_helix"/>
    <property type="match status" value="1"/>
</dbReference>
<dbReference type="AlphaFoldDB" id="A0A6V3LKT5"/>
<reference evidence="3" key="1">
    <citation type="submission" date="2021-01" db="EMBL/GenBank/DDBJ databases">
        <authorList>
            <person name="Corre E."/>
            <person name="Pelletier E."/>
            <person name="Niang G."/>
            <person name="Scheremetjew M."/>
            <person name="Finn R."/>
            <person name="Kale V."/>
            <person name="Holt S."/>
            <person name="Cochrane G."/>
            <person name="Meng A."/>
            <person name="Brown T."/>
            <person name="Cohen L."/>
        </authorList>
    </citation>
    <scope>NUCLEOTIDE SEQUENCE</scope>
    <source>
        <strain evidence="3">CCCM811</strain>
    </source>
</reference>
<proteinExistence type="inferred from homology"/>
<accession>A0A6V3LKT5</accession>
<dbReference type="PANTHER" id="PTHR15350">
    <property type="entry name" value="COP9 SIGNALOSOME COMPLEX SUBUNIT 7/DENDRITIC CELL PROTEIN GA17"/>
    <property type="match status" value="1"/>
</dbReference>
<evidence type="ECO:0000259" key="2">
    <source>
        <dbReference type="PROSITE" id="PS50250"/>
    </source>
</evidence>
<gene>
    <name evidence="3" type="ORF">LGLO00237_LOCUS12352</name>
</gene>
<dbReference type="InterPro" id="IPR040750">
    <property type="entry name" value="eIF3m_C_helix"/>
</dbReference>
<protein>
    <recommendedName>
        <fullName evidence="2">PCI domain-containing protein</fullName>
    </recommendedName>
</protein>
<organism evidence="3">
    <name type="scientific">Lotharella globosa</name>
    <dbReference type="NCBI Taxonomy" id="91324"/>
    <lineage>
        <taxon>Eukaryota</taxon>
        <taxon>Sar</taxon>
        <taxon>Rhizaria</taxon>
        <taxon>Cercozoa</taxon>
        <taxon>Chlorarachniophyceae</taxon>
        <taxon>Lotharella</taxon>
    </lineage>
</organism>
<name>A0A6V3LKT5_9EUKA</name>
<feature type="domain" description="PCI" evidence="2">
    <location>
        <begin position="183"/>
        <end position="355"/>
    </location>
</feature>
<dbReference type="InterPro" id="IPR045237">
    <property type="entry name" value="COPS7/eIF3m"/>
</dbReference>
<evidence type="ECO:0000256" key="1">
    <source>
        <dbReference type="ARBA" id="ARBA00008482"/>
    </source>
</evidence>